<accession>A0A7C5XH83</accession>
<sequence length="441" mass="49398">MGFENVISIAGLKFKILFYKNGYTPHYAEHIIDPRDGKEKLILADPHNRFSIIIYDPVKRVIEEEIRVPGDMIPNPHSAHMAIERIPEIGIEPGDILCADRAGRWVAIDRDSHKIKWSLNIDGAEWPHDIQLSFDGKGFIVTDYGAGGYGGFIRKVLFNGSTMWSLPIYGAAKISRIFGSTASGVHTNSFGGNYIAAQNGDFSGVYEVDENGSIVWQCPRGIGNINNIWLFKPHSAFRLGLAELGGNLTVVGLEAGGGIIAIDYFCRPRWGIMTTYTIYPTIYYKPSRYGFMETTHVFPTLQGTIGAIDWRGYSGSMIVELIDIPKTSLSWILAWDLDPGSRGIWLDPPLEILDYDFITITLINIGEGSIKWSLYATTQPLLIEDSFDVIWNNISTGLLDSDKMITIEIDNQRKHYTFLRLNIARGVEAIPTKTRIIVTWL</sequence>
<organism evidence="1">
    <name type="scientific">Ignisphaera aggregans</name>
    <dbReference type="NCBI Taxonomy" id="334771"/>
    <lineage>
        <taxon>Archaea</taxon>
        <taxon>Thermoproteota</taxon>
        <taxon>Thermoprotei</taxon>
        <taxon>Desulfurococcales</taxon>
        <taxon>Desulfurococcaceae</taxon>
        <taxon>Ignisphaera</taxon>
    </lineage>
</organism>
<proteinExistence type="predicted"/>
<comment type="caution">
    <text evidence="1">The sequence shown here is derived from an EMBL/GenBank/DDBJ whole genome shotgun (WGS) entry which is preliminary data.</text>
</comment>
<dbReference type="EMBL" id="DRZI01000106">
    <property type="protein sequence ID" value="HHP81521.1"/>
    <property type="molecule type" value="Genomic_DNA"/>
</dbReference>
<dbReference type="AlphaFoldDB" id="A0A7C5XH83"/>
<evidence type="ECO:0000313" key="1">
    <source>
        <dbReference type="EMBL" id="HHP81521.1"/>
    </source>
</evidence>
<gene>
    <name evidence="1" type="ORF">ENM84_02525</name>
</gene>
<name>A0A7C5XH83_9CREN</name>
<protein>
    <submittedName>
        <fullName evidence="1">Uncharacterized protein</fullName>
    </submittedName>
</protein>
<dbReference type="SUPFAM" id="SSF101898">
    <property type="entry name" value="NHL repeat"/>
    <property type="match status" value="1"/>
</dbReference>
<reference evidence="1" key="1">
    <citation type="journal article" date="2020" name="mSystems">
        <title>Genome- and Community-Level Interaction Insights into Carbon Utilization and Element Cycling Functions of Hydrothermarchaeota in Hydrothermal Sediment.</title>
        <authorList>
            <person name="Zhou Z."/>
            <person name="Liu Y."/>
            <person name="Xu W."/>
            <person name="Pan J."/>
            <person name="Luo Z.H."/>
            <person name="Li M."/>
        </authorList>
    </citation>
    <scope>NUCLEOTIDE SEQUENCE [LARGE SCALE GENOMIC DNA]</scope>
    <source>
        <strain evidence="1">SpSt-1121</strain>
    </source>
</reference>